<evidence type="ECO:0000313" key="1">
    <source>
        <dbReference type="EMBL" id="KAK7592991.1"/>
    </source>
</evidence>
<dbReference type="AlphaFoldDB" id="A0AAN9Y6E4"/>
<accession>A0AAN9Y6E4</accession>
<protein>
    <submittedName>
        <fullName evidence="1">Uncharacterized protein</fullName>
    </submittedName>
</protein>
<dbReference type="EMBL" id="JBBCAQ010000020">
    <property type="protein sequence ID" value="KAK7592991.1"/>
    <property type="molecule type" value="Genomic_DNA"/>
</dbReference>
<keyword evidence="2" id="KW-1185">Reference proteome</keyword>
<reference evidence="1 2" key="1">
    <citation type="submission" date="2024-03" db="EMBL/GenBank/DDBJ databases">
        <title>Adaptation during the transition from Ophiocordyceps entomopathogen to insect associate is accompanied by gene loss and intensified selection.</title>
        <authorList>
            <person name="Ward C.M."/>
            <person name="Onetto C.A."/>
            <person name="Borneman A.R."/>
        </authorList>
    </citation>
    <scope>NUCLEOTIDE SEQUENCE [LARGE SCALE GENOMIC DNA]</scope>
    <source>
        <strain evidence="1">AWRI1</strain>
        <tissue evidence="1">Single Adult Female</tissue>
    </source>
</reference>
<dbReference type="Proteomes" id="UP001367676">
    <property type="component" value="Unassembled WGS sequence"/>
</dbReference>
<dbReference type="SUPFAM" id="SSF56112">
    <property type="entry name" value="Protein kinase-like (PK-like)"/>
    <property type="match status" value="1"/>
</dbReference>
<evidence type="ECO:0000313" key="2">
    <source>
        <dbReference type="Proteomes" id="UP001367676"/>
    </source>
</evidence>
<dbReference type="InterPro" id="IPR004119">
    <property type="entry name" value="EcKL"/>
</dbReference>
<comment type="caution">
    <text evidence="1">The sequence shown here is derived from an EMBL/GenBank/DDBJ whole genome shotgun (WGS) entry which is preliminary data.</text>
</comment>
<dbReference type="Pfam" id="PF02958">
    <property type="entry name" value="EcKL"/>
    <property type="match status" value="2"/>
</dbReference>
<proteinExistence type="predicted"/>
<dbReference type="PANTHER" id="PTHR11012:SF30">
    <property type="entry name" value="PROTEIN KINASE-LIKE DOMAIN-CONTAINING"/>
    <property type="match status" value="1"/>
</dbReference>
<dbReference type="InterPro" id="IPR011009">
    <property type="entry name" value="Kinase-like_dom_sf"/>
</dbReference>
<gene>
    <name evidence="1" type="ORF">V9T40_007743</name>
</gene>
<organism evidence="1 2">
    <name type="scientific">Parthenolecanium corni</name>
    <dbReference type="NCBI Taxonomy" id="536013"/>
    <lineage>
        <taxon>Eukaryota</taxon>
        <taxon>Metazoa</taxon>
        <taxon>Ecdysozoa</taxon>
        <taxon>Arthropoda</taxon>
        <taxon>Hexapoda</taxon>
        <taxon>Insecta</taxon>
        <taxon>Pterygota</taxon>
        <taxon>Neoptera</taxon>
        <taxon>Paraneoptera</taxon>
        <taxon>Hemiptera</taxon>
        <taxon>Sternorrhyncha</taxon>
        <taxon>Coccoidea</taxon>
        <taxon>Coccidae</taxon>
        <taxon>Parthenolecanium</taxon>
    </lineage>
</organism>
<dbReference type="PANTHER" id="PTHR11012">
    <property type="entry name" value="PROTEIN KINASE-LIKE DOMAIN-CONTAINING"/>
    <property type="match status" value="1"/>
</dbReference>
<name>A0AAN9Y6E4_9HEMI</name>
<sequence length="789" mass="89342">MRAFIKDLAKTYFNEHRRQFGEDAHFAEFLIVEGTTAKKNSYPADLYGYIMYARGKLIRSSVRMRVQYYRCDGDERKRLLISSWFASEAIFYSRIWPLCVDESTGDLVPKFGAHGEYVSEAASMGALIFECDEGVQNWGYMCRLDLEHLALMARRIGQFHGRVLQTRALVSRAAEALPTGVQPAADLAVPTLERCLQLLHEDPVFVAQFADGMRRLEELINGLEDRLSRQPVVNADCLVLCHRNYSQACGYFGYAAATLTQLQIGYWAKVGWASLADDLVILMFADADSSWQLSERSSLVDCYVQGLKSSCAQGWLPTVEDIWREIRLRIPVALYALAVRVDGLSERAIREGRLETAARWNDQFVVDHRPFRAFLRASSDLRTYIRPGGIRVRITRQHRNSEMIKEFMEKLAERYFNEHRADFGEDAVFREFLKAEGHLTVTDTYPATVFGYVAYATGDGVHLSSRMRIQYSVCDRSVARTTVSRWVASEAAFYGLIWSNVRRLTESPQQLVPKFCASTAHLTPTAFVAAVMFESPRAHQTWGYSRCLDYEHLALMGRRIGQFHGCVLRAKEVEAEPLVRAQRGLPELYSELNCRLLVPTLQRCLQPLFTDPLGAENASFAAGVQRLASKVARLDKCVAAVDNCPDRCRVLCHMNYSQASMFFKYEGTEVVDAMIGNWATAGFGSFGVDLAIWLFVEHDVAAGPAKRRHLIGEYYEALREACPPTCLPQLRDVVLEIKRCVPIALFALAARLVRLPAAPCLSMQTVVSRHWDDEFVRNVCKDLILSKYI</sequence>